<dbReference type="AlphaFoldDB" id="A0A0A9GWN9"/>
<reference evidence="1" key="2">
    <citation type="journal article" date="2015" name="Data Brief">
        <title>Shoot transcriptome of the giant reed, Arundo donax.</title>
        <authorList>
            <person name="Barrero R.A."/>
            <person name="Guerrero F.D."/>
            <person name="Moolhuijzen P."/>
            <person name="Goolsby J.A."/>
            <person name="Tidwell J."/>
            <person name="Bellgard S.E."/>
            <person name="Bellgard M.I."/>
        </authorList>
    </citation>
    <scope>NUCLEOTIDE SEQUENCE</scope>
    <source>
        <tissue evidence="1">Shoot tissue taken approximately 20 cm above the soil surface</tissue>
    </source>
</reference>
<dbReference type="EMBL" id="GBRH01168949">
    <property type="protein sequence ID" value="JAE28947.1"/>
    <property type="molecule type" value="Transcribed_RNA"/>
</dbReference>
<reference evidence="1" key="1">
    <citation type="submission" date="2014-09" db="EMBL/GenBank/DDBJ databases">
        <authorList>
            <person name="Magalhaes I.L.F."/>
            <person name="Oliveira U."/>
            <person name="Santos F.R."/>
            <person name="Vidigal T.H.D.A."/>
            <person name="Brescovit A.D."/>
            <person name="Santos A.J."/>
        </authorList>
    </citation>
    <scope>NUCLEOTIDE SEQUENCE</scope>
    <source>
        <tissue evidence="1">Shoot tissue taken approximately 20 cm above the soil surface</tissue>
    </source>
</reference>
<sequence length="65" mass="7513">MFTKHDHFYMVFLSFRAHLVPSCGPFFDDFGQLPCLTNFNLPNTILWGCEPQADSSHWTTSIPTF</sequence>
<organism evidence="1">
    <name type="scientific">Arundo donax</name>
    <name type="common">Giant reed</name>
    <name type="synonym">Donax arundinaceus</name>
    <dbReference type="NCBI Taxonomy" id="35708"/>
    <lineage>
        <taxon>Eukaryota</taxon>
        <taxon>Viridiplantae</taxon>
        <taxon>Streptophyta</taxon>
        <taxon>Embryophyta</taxon>
        <taxon>Tracheophyta</taxon>
        <taxon>Spermatophyta</taxon>
        <taxon>Magnoliopsida</taxon>
        <taxon>Liliopsida</taxon>
        <taxon>Poales</taxon>
        <taxon>Poaceae</taxon>
        <taxon>PACMAD clade</taxon>
        <taxon>Arundinoideae</taxon>
        <taxon>Arundineae</taxon>
        <taxon>Arundo</taxon>
    </lineage>
</organism>
<evidence type="ECO:0000313" key="1">
    <source>
        <dbReference type="EMBL" id="JAE28947.1"/>
    </source>
</evidence>
<name>A0A0A9GWN9_ARUDO</name>
<protein>
    <submittedName>
        <fullName evidence="1">Uncharacterized protein</fullName>
    </submittedName>
</protein>
<accession>A0A0A9GWN9</accession>
<proteinExistence type="predicted"/>